<accession>A0A858R5X7</accession>
<dbReference type="InterPro" id="IPR025841">
    <property type="entry name" value="CP_ATPgrasp_2"/>
</dbReference>
<evidence type="ECO:0000313" key="3">
    <source>
        <dbReference type="Proteomes" id="UP000501891"/>
    </source>
</evidence>
<dbReference type="Gene3D" id="3.30.1490.270">
    <property type="match status" value="1"/>
</dbReference>
<dbReference type="PANTHER" id="PTHR34595:SF7">
    <property type="entry name" value="SLL1039 PROTEIN"/>
    <property type="match status" value="1"/>
</dbReference>
<dbReference type="AlphaFoldDB" id="A0A858R5X7"/>
<dbReference type="EMBL" id="CP051775">
    <property type="protein sequence ID" value="QJE72830.1"/>
    <property type="molecule type" value="Genomic_DNA"/>
</dbReference>
<dbReference type="PIRSF" id="PIRSF005522">
    <property type="entry name" value="UCP005522"/>
    <property type="match status" value="1"/>
</dbReference>
<dbReference type="Gene3D" id="3.40.50.11290">
    <property type="match status" value="1"/>
</dbReference>
<evidence type="ECO:0000313" key="2">
    <source>
        <dbReference type="EMBL" id="QJE72830.1"/>
    </source>
</evidence>
<proteinExistence type="predicted"/>
<dbReference type="Pfam" id="PF14403">
    <property type="entry name" value="CP_ATPgrasp_2"/>
    <property type="match status" value="1"/>
</dbReference>
<name>A0A858R5X7_9PROT</name>
<evidence type="ECO:0000259" key="1">
    <source>
        <dbReference type="Pfam" id="PF14403"/>
    </source>
</evidence>
<feature type="domain" description="Circularly permuted ATP-grasp type 2" evidence="1">
    <location>
        <begin position="87"/>
        <end position="464"/>
    </location>
</feature>
<sequence length="515" mass="56355">MIGPGSGVGHLLSAYQSNGFYDELFGSASNPAHHAEAVRRRLGSLEFADLKRRASDAERELYNLGITFLVYSEAQAIDRILPFDVIPRIISAAEWARVEAGVKQRIAALNLFLNDVYHDQKILRDGVIPAELVLGNANYREQMVGVDLPHGTYIHIMGVDLVRDGEGTFRVLEDNGRVPSGVSYVVENRHMMQRAFPDLMQDIGIRPVDNYGMKLLEAMCEIAGPTPSGTDPQVVLLSPGPYNSAYFEHIFLAREMGVPLVEGRDLVVQDDRVYMKTTGGLARVDSIYRRVGDDFLDPLAFNPESQLGVPGIFEAYRKGNVALANAIGTGVADDKAVYAYVPRMIKYYLGEDAILPNVETHICREPEALQYTLDNLDKLVVKPVGEAGGYGITIGPRASKAELEACRASLLADPANYISQPMVPLSVCPTLVEEGIEPRHVDLRPFAITAKDTWVLPGGLSRVALKRGTLIVNSSQGGGSKDTWVLADDTTLARCAAERQQAFLQSQSQSQSQLP</sequence>
<dbReference type="PANTHER" id="PTHR34595">
    <property type="entry name" value="BLR5612 PROTEIN"/>
    <property type="match status" value="1"/>
</dbReference>
<keyword evidence="3" id="KW-1185">Reference proteome</keyword>
<dbReference type="KEGG" id="acru:HHL28_06760"/>
<dbReference type="InterPro" id="IPR051680">
    <property type="entry name" value="ATP-dep_Glu-Cys_Ligase-2"/>
</dbReference>
<protein>
    <submittedName>
        <fullName evidence="2">Circularly permuted type 2 ATP-grasp protein</fullName>
    </submittedName>
</protein>
<gene>
    <name evidence="2" type="ORF">HHL28_06760</name>
</gene>
<reference evidence="2" key="1">
    <citation type="submission" date="2020-04" db="EMBL/GenBank/DDBJ databases">
        <title>A desert anoxygenic phototrophic bacterium fixes CO2 using RubisCO under aerobic conditions.</title>
        <authorList>
            <person name="Tang K."/>
        </authorList>
    </citation>
    <scope>NUCLEOTIDE SEQUENCE [LARGE SCALE GENOMIC DNA]</scope>
    <source>
        <strain evidence="2">MIMtkB3</strain>
    </source>
</reference>
<dbReference type="InterPro" id="IPR016450">
    <property type="entry name" value="UCP005522"/>
</dbReference>
<dbReference type="Proteomes" id="UP000501891">
    <property type="component" value="Chromosome"/>
</dbReference>
<dbReference type="SUPFAM" id="SSF56059">
    <property type="entry name" value="Glutathione synthetase ATP-binding domain-like"/>
    <property type="match status" value="1"/>
</dbReference>
<organism evidence="2 3">
    <name type="scientific">Aerophototrophica crusticola</name>
    <dbReference type="NCBI Taxonomy" id="1709002"/>
    <lineage>
        <taxon>Bacteria</taxon>
        <taxon>Pseudomonadati</taxon>
        <taxon>Pseudomonadota</taxon>
        <taxon>Alphaproteobacteria</taxon>
        <taxon>Rhodospirillales</taxon>
        <taxon>Rhodospirillaceae</taxon>
        <taxon>Aerophototrophica</taxon>
    </lineage>
</organism>